<accession>A0A1Y6BAJ8</accession>
<gene>
    <name evidence="2" type="ORF">SAMN02745746_00727</name>
</gene>
<evidence type="ECO:0000313" key="3">
    <source>
        <dbReference type="Proteomes" id="UP000192920"/>
    </source>
</evidence>
<keyword evidence="1" id="KW-0472">Membrane</keyword>
<dbReference type="AlphaFoldDB" id="A0A1Y6BAJ8"/>
<sequence length="208" mass="24288">MILIAFLIFFALYLLVSLLIVIAIWRWAGHKWRHGWLMGVLATVAIYQITYVYVLGSPREVYQMHEHYCQTEAGFWVYKTPEQWIKENPDTVGEPWGSFHRQENISPTIDRLWLSSRVYWDVINAQPFYAIDRKEQKLVDARTGEVLAREIEFYRGSTGLALGGGGLVSYQFWLAEGKRVCGPGRQNGYDKPFHEYLDRLYEMGKGRK</sequence>
<reference evidence="3" key="1">
    <citation type="submission" date="2017-04" db="EMBL/GenBank/DDBJ databases">
        <authorList>
            <person name="Varghese N."/>
            <person name="Submissions S."/>
        </authorList>
    </citation>
    <scope>NUCLEOTIDE SEQUENCE [LARGE SCALE GENOMIC DNA]</scope>
    <source>
        <strain evidence="3">DSM 22618</strain>
    </source>
</reference>
<keyword evidence="3" id="KW-1185">Reference proteome</keyword>
<keyword evidence="1" id="KW-1133">Transmembrane helix</keyword>
<name>A0A1Y6BAJ8_9NEIS</name>
<evidence type="ECO:0000256" key="1">
    <source>
        <dbReference type="SAM" id="Phobius"/>
    </source>
</evidence>
<organism evidence="2 3">
    <name type="scientific">Pseudogulbenkiania subflava DSM 22618</name>
    <dbReference type="NCBI Taxonomy" id="1123014"/>
    <lineage>
        <taxon>Bacteria</taxon>
        <taxon>Pseudomonadati</taxon>
        <taxon>Pseudomonadota</taxon>
        <taxon>Betaproteobacteria</taxon>
        <taxon>Neisseriales</taxon>
        <taxon>Chromobacteriaceae</taxon>
        <taxon>Pseudogulbenkiania</taxon>
    </lineage>
</organism>
<protein>
    <submittedName>
        <fullName evidence="2">Uncharacterized protein</fullName>
    </submittedName>
</protein>
<dbReference type="RefSeq" id="WP_085275077.1">
    <property type="nucleotide sequence ID" value="NZ_FXAG01000003.1"/>
</dbReference>
<feature type="transmembrane region" description="Helical" evidence="1">
    <location>
        <begin position="34"/>
        <end position="54"/>
    </location>
</feature>
<evidence type="ECO:0000313" key="2">
    <source>
        <dbReference type="EMBL" id="SMF01495.1"/>
    </source>
</evidence>
<keyword evidence="1" id="KW-0812">Transmembrane</keyword>
<feature type="transmembrane region" description="Helical" evidence="1">
    <location>
        <begin position="7"/>
        <end position="28"/>
    </location>
</feature>
<dbReference type="STRING" id="1123014.SAMN02745746_00727"/>
<dbReference type="Proteomes" id="UP000192920">
    <property type="component" value="Unassembled WGS sequence"/>
</dbReference>
<proteinExistence type="predicted"/>
<dbReference type="EMBL" id="FXAG01000003">
    <property type="protein sequence ID" value="SMF01495.1"/>
    <property type="molecule type" value="Genomic_DNA"/>
</dbReference>